<comment type="subcellular location">
    <subcellularLocation>
        <location evidence="1">Cell envelope</location>
    </subcellularLocation>
</comment>
<dbReference type="PROSITE" id="PS50983">
    <property type="entry name" value="FE_B12_PBP"/>
    <property type="match status" value="1"/>
</dbReference>
<dbReference type="Proteomes" id="UP001165962">
    <property type="component" value="Unassembled WGS sequence"/>
</dbReference>
<evidence type="ECO:0000256" key="5">
    <source>
        <dbReference type="SAM" id="MobiDB-lite"/>
    </source>
</evidence>
<feature type="domain" description="Fe/B12 periplasmic-binding" evidence="7">
    <location>
        <begin position="89"/>
        <end position="348"/>
    </location>
</feature>
<protein>
    <submittedName>
        <fullName evidence="8">Siderophore ABC transporter substrate-binding protein</fullName>
    </submittedName>
</protein>
<keyword evidence="9" id="KW-1185">Reference proteome</keyword>
<feature type="region of interest" description="Disordered" evidence="5">
    <location>
        <begin position="48"/>
        <end position="67"/>
    </location>
</feature>
<feature type="chain" id="PRO_5047189671" evidence="6">
    <location>
        <begin position="31"/>
        <end position="348"/>
    </location>
</feature>
<dbReference type="RefSeq" id="WP_166147851.1">
    <property type="nucleotide sequence ID" value="NZ_JAAOIW010000002.1"/>
</dbReference>
<dbReference type="Pfam" id="PF01497">
    <property type="entry name" value="Peripla_BP_2"/>
    <property type="match status" value="1"/>
</dbReference>
<dbReference type="InterPro" id="IPR033870">
    <property type="entry name" value="FatB"/>
</dbReference>
<comment type="caution">
    <text evidence="8">The sequence shown here is derived from an EMBL/GenBank/DDBJ whole genome shotgun (WGS) entry which is preliminary data.</text>
</comment>
<evidence type="ECO:0000313" key="8">
    <source>
        <dbReference type="EMBL" id="NHN29675.1"/>
    </source>
</evidence>
<evidence type="ECO:0000259" key="7">
    <source>
        <dbReference type="PROSITE" id="PS50983"/>
    </source>
</evidence>
<dbReference type="InterPro" id="IPR051313">
    <property type="entry name" value="Bact_iron-sidero_bind"/>
</dbReference>
<dbReference type="PANTHER" id="PTHR30532">
    <property type="entry name" value="IRON III DICITRATE-BINDING PERIPLASMIC PROTEIN"/>
    <property type="match status" value="1"/>
</dbReference>
<gene>
    <name evidence="8" type="ORF">G9U52_07490</name>
</gene>
<evidence type="ECO:0000256" key="6">
    <source>
        <dbReference type="SAM" id="SignalP"/>
    </source>
</evidence>
<sequence>MSPIKKTLEVNKVKKIFMLVIMLTLAIVAAACGSTAPVETAKTPAASAPAPAASAPAASTPAPATPAAPTEITIKHQLGETKVKSNAKNLVVFDFGALDTLDKLGIEVTGVAQSSVPTYLAKYKDAKYKNIGTLQEPDFEKISAMKPELILISGRQQAHYAELSKIAPTVFVGVDNKRYMESFAENVKVIAKIYGKEAAADAELAKITENVKKVNAKAAASNKKGLITLVTGGKASAYGPGSRFGFIHDVLGVVPSEKNIEVSTHGQTISFEYIVEKNPDILFVVDRETAVGESKTTAKQVIENELVMKTNAFKNGSIVYLDPNYWYVSGGGLISVAGMVDEVDKGLK</sequence>
<comment type="similarity">
    <text evidence="2">Belongs to the bacterial solute-binding protein 8 family.</text>
</comment>
<evidence type="ECO:0000256" key="4">
    <source>
        <dbReference type="ARBA" id="ARBA00022729"/>
    </source>
</evidence>
<dbReference type="EMBL" id="JAAOIW010000002">
    <property type="protein sequence ID" value="NHN29675.1"/>
    <property type="molecule type" value="Genomic_DNA"/>
</dbReference>
<reference evidence="8" key="1">
    <citation type="submission" date="2020-03" db="EMBL/GenBank/DDBJ databases">
        <title>Draft sequencing of Paenibacilllus sp. S3N08.</title>
        <authorList>
            <person name="Kim D.-U."/>
        </authorList>
    </citation>
    <scope>NUCLEOTIDE SEQUENCE</scope>
    <source>
        <strain evidence="8">S3N08</strain>
    </source>
</reference>
<feature type="signal peptide" evidence="6">
    <location>
        <begin position="1"/>
        <end position="30"/>
    </location>
</feature>
<accession>A0ABX0J096</accession>
<dbReference type="SUPFAM" id="SSF53807">
    <property type="entry name" value="Helical backbone' metal receptor"/>
    <property type="match status" value="1"/>
</dbReference>
<dbReference type="Gene3D" id="3.40.50.1980">
    <property type="entry name" value="Nitrogenase molybdenum iron protein domain"/>
    <property type="match status" value="2"/>
</dbReference>
<name>A0ABX0J096_9BACL</name>
<proteinExistence type="inferred from homology"/>
<dbReference type="PROSITE" id="PS51257">
    <property type="entry name" value="PROKAR_LIPOPROTEIN"/>
    <property type="match status" value="1"/>
</dbReference>
<evidence type="ECO:0000256" key="2">
    <source>
        <dbReference type="ARBA" id="ARBA00008814"/>
    </source>
</evidence>
<keyword evidence="3" id="KW-0813">Transport</keyword>
<keyword evidence="4 6" id="KW-0732">Signal</keyword>
<dbReference type="CDD" id="cd01140">
    <property type="entry name" value="FatB"/>
    <property type="match status" value="1"/>
</dbReference>
<organism evidence="8 9">
    <name type="scientific">Paenibacillus agricola</name>
    <dbReference type="NCBI Taxonomy" id="2716264"/>
    <lineage>
        <taxon>Bacteria</taxon>
        <taxon>Bacillati</taxon>
        <taxon>Bacillota</taxon>
        <taxon>Bacilli</taxon>
        <taxon>Bacillales</taxon>
        <taxon>Paenibacillaceae</taxon>
        <taxon>Paenibacillus</taxon>
    </lineage>
</organism>
<evidence type="ECO:0000256" key="3">
    <source>
        <dbReference type="ARBA" id="ARBA00022448"/>
    </source>
</evidence>
<dbReference type="InterPro" id="IPR002491">
    <property type="entry name" value="ABC_transptr_periplasmic_BD"/>
</dbReference>
<evidence type="ECO:0000313" key="9">
    <source>
        <dbReference type="Proteomes" id="UP001165962"/>
    </source>
</evidence>
<dbReference type="PANTHER" id="PTHR30532:SF28">
    <property type="entry name" value="PETROBACTIN-BINDING PROTEIN YCLQ"/>
    <property type="match status" value="1"/>
</dbReference>
<evidence type="ECO:0000256" key="1">
    <source>
        <dbReference type="ARBA" id="ARBA00004196"/>
    </source>
</evidence>